<evidence type="ECO:0000256" key="4">
    <source>
        <dbReference type="ARBA" id="ARBA00023004"/>
    </source>
</evidence>
<organism evidence="10 11">
    <name type="scientific">Chthoniobacter flavus Ellin428</name>
    <dbReference type="NCBI Taxonomy" id="497964"/>
    <lineage>
        <taxon>Bacteria</taxon>
        <taxon>Pseudomonadati</taxon>
        <taxon>Verrucomicrobiota</taxon>
        <taxon>Spartobacteria</taxon>
        <taxon>Chthoniobacterales</taxon>
        <taxon>Chthoniobacteraceae</taxon>
        <taxon>Chthoniobacter</taxon>
    </lineage>
</organism>
<dbReference type="eggNOG" id="COG1858">
    <property type="taxonomic scope" value="Bacteria"/>
</dbReference>
<dbReference type="Gene3D" id="2.60.40.10">
    <property type="entry name" value="Immunoglobulins"/>
    <property type="match status" value="1"/>
</dbReference>
<evidence type="ECO:0000259" key="8">
    <source>
        <dbReference type="PROSITE" id="PS50093"/>
    </source>
</evidence>
<keyword evidence="4 6" id="KW-0408">Iron</keyword>
<feature type="chain" id="PRO_5002800199" evidence="7">
    <location>
        <begin position="27"/>
        <end position="1806"/>
    </location>
</feature>
<dbReference type="SUPFAM" id="SSF49299">
    <property type="entry name" value="PKD domain"/>
    <property type="match status" value="1"/>
</dbReference>
<reference evidence="10 11" key="1">
    <citation type="journal article" date="2011" name="J. Bacteriol.">
        <title>Genome sequence of Chthoniobacter flavus Ellin428, an aerobic heterotrophic soil bacterium.</title>
        <authorList>
            <person name="Kant R."/>
            <person name="van Passel M.W."/>
            <person name="Palva A."/>
            <person name="Lucas S."/>
            <person name="Lapidus A."/>
            <person name="Glavina Del Rio T."/>
            <person name="Dalin E."/>
            <person name="Tice H."/>
            <person name="Bruce D."/>
            <person name="Goodwin L."/>
            <person name="Pitluck S."/>
            <person name="Larimer F.W."/>
            <person name="Land M.L."/>
            <person name="Hauser L."/>
            <person name="Sangwan P."/>
            <person name="de Vos W.M."/>
            <person name="Janssen P.H."/>
            <person name="Smidt H."/>
        </authorList>
    </citation>
    <scope>NUCLEOTIDE SEQUENCE [LARGE SCALE GENOMIC DNA]</scope>
    <source>
        <strain evidence="10 11">Ellin428</strain>
    </source>
</reference>
<dbReference type="GO" id="GO:0009055">
    <property type="term" value="F:electron transfer activity"/>
    <property type="evidence" value="ECO:0007669"/>
    <property type="project" value="InterPro"/>
</dbReference>
<feature type="signal peptide" evidence="7">
    <location>
        <begin position="1"/>
        <end position="26"/>
    </location>
</feature>
<protein>
    <submittedName>
        <fullName evidence="10">PKD domain containing protein</fullName>
    </submittedName>
</protein>
<dbReference type="Gene3D" id="1.10.760.10">
    <property type="entry name" value="Cytochrome c-like domain"/>
    <property type="match status" value="1"/>
</dbReference>
<dbReference type="PROSITE" id="PS51007">
    <property type="entry name" value="CYTC"/>
    <property type="match status" value="2"/>
</dbReference>
<evidence type="ECO:0000256" key="5">
    <source>
        <dbReference type="ARBA" id="ARBA00023157"/>
    </source>
</evidence>
<dbReference type="SUPFAM" id="SSF49899">
    <property type="entry name" value="Concanavalin A-like lectins/glucanases"/>
    <property type="match status" value="3"/>
</dbReference>
<evidence type="ECO:0000256" key="6">
    <source>
        <dbReference type="PROSITE-ProRule" id="PRU00433"/>
    </source>
</evidence>
<dbReference type="Gene3D" id="2.130.10.10">
    <property type="entry name" value="YVTN repeat-like/Quinoprotein amine dehydrogenase"/>
    <property type="match status" value="3"/>
</dbReference>
<dbReference type="InterPro" id="IPR035986">
    <property type="entry name" value="PKD_dom_sf"/>
</dbReference>
<dbReference type="SUPFAM" id="SSF46626">
    <property type="entry name" value="Cytochrome c"/>
    <property type="match status" value="2"/>
</dbReference>
<dbReference type="InterPro" id="IPR009056">
    <property type="entry name" value="Cyt_c-like_dom"/>
</dbReference>
<dbReference type="Pfam" id="PF13205">
    <property type="entry name" value="Big_5"/>
    <property type="match status" value="1"/>
</dbReference>
<keyword evidence="1 6" id="KW-0349">Heme</keyword>
<evidence type="ECO:0000256" key="3">
    <source>
        <dbReference type="ARBA" id="ARBA00022729"/>
    </source>
</evidence>
<feature type="domain" description="Cytochrome c" evidence="9">
    <location>
        <begin position="1694"/>
        <end position="1806"/>
    </location>
</feature>
<dbReference type="InterPro" id="IPR022409">
    <property type="entry name" value="PKD/Chitinase_dom"/>
</dbReference>
<evidence type="ECO:0000256" key="1">
    <source>
        <dbReference type="ARBA" id="ARBA00022617"/>
    </source>
</evidence>
<evidence type="ECO:0000256" key="7">
    <source>
        <dbReference type="SAM" id="SignalP"/>
    </source>
</evidence>
<feature type="domain" description="PKD" evidence="8">
    <location>
        <begin position="1113"/>
        <end position="1170"/>
    </location>
</feature>
<evidence type="ECO:0000256" key="2">
    <source>
        <dbReference type="ARBA" id="ARBA00022723"/>
    </source>
</evidence>
<dbReference type="STRING" id="497964.CfE428DRAFT_0481"/>
<dbReference type="GO" id="GO:0046872">
    <property type="term" value="F:metal ion binding"/>
    <property type="evidence" value="ECO:0007669"/>
    <property type="project" value="UniProtKB-KW"/>
</dbReference>
<dbReference type="PANTHER" id="PTHR47197:SF3">
    <property type="entry name" value="DIHYDRO-HEME D1 DEHYDROGENASE"/>
    <property type="match status" value="1"/>
</dbReference>
<dbReference type="InterPro" id="IPR013783">
    <property type="entry name" value="Ig-like_fold"/>
</dbReference>
<gene>
    <name evidence="10" type="ORF">CfE428DRAFT_0481</name>
</gene>
<dbReference type="PROSITE" id="PS50093">
    <property type="entry name" value="PKD"/>
    <property type="match status" value="1"/>
</dbReference>
<dbReference type="RefSeq" id="WP_006977808.1">
    <property type="nucleotide sequence ID" value="NZ_ABVL01000001.1"/>
</dbReference>
<dbReference type="InterPro" id="IPR013320">
    <property type="entry name" value="ConA-like_dom_sf"/>
</dbReference>
<dbReference type="PANTHER" id="PTHR47197">
    <property type="entry name" value="PROTEIN NIRF"/>
    <property type="match status" value="1"/>
</dbReference>
<sequence length="1806" mass="190696" precursor="true">MLPKLPAVLCRGLVLALLCTAATLRAQINQATFTAAEVGTVIYQFDHNVVGLQATMADLQHGRMYIGAGQDSQPGSLPVITWWDMSNPRTPVLDTRIQLASGNKPHVCTWWGNNLATGHQGLSRIWDFTTKTELSTYGAGIATGVWRTVQPPYEYEMTNGYGAGPPTMDIAKMDLTTTARTRLKQIDLSQLVGFYIGATHAVGNLLICSASQTNGVAVFDISDPENPRVLSSLITANPVYTSFVHGSRLYTGEHGVVGVYDFSDPQNITFVGSVSSGGADARYISVKEGIGYTIPGAAKLIVFDANTLATLNTYTLPSPGDFNYPLGNMLITGGQVGRNLCGIIPIAQNPDTQGPAVTFASPSDGATRQALTSRVGLIMSDQIDVTSMTTSTFIVRPLGSTTALTGTYSTQMGVINFAPDVPLLANTIYEVILPVGGVRDVVGNGLRQEFRMRFSTGDHVDDTTLGLVSRYHFDETSGTIAVDDISSRNGTLTNFPATPWGPGVINGALTFDGVDDYVNVGTYDLGNTFTVASWVKIPSGEGSLHTVFGNSPSNYQSLGFKLFIYGSTNASAGQIRVESGNGTLGDAAVTANGVFQYDQWNHVALTIDRNTGAAHIYYNGVDRASDTTVRTDFPTNQLIQIGQMTNGSNRMKGQLDELNVFNRVLYPSEIQALRTQRDGPIAWWRFNNSTADDSGGSHPVILQGGATYTATAMEGAGALSIPAAANYADAGTMDLGQSFTWSGWVQAPSGSGNLQTIFATSATGSNTAGVKLFLYGSTNTQAGRLRIETGNGSAGGDAFTNTGVFTFDQWNHVAVTVDRSTGTAAIYVNGVDMTADASVRNDFPTNQQLLLGRMTDGGSPLLGALDDVRIYGRALTLDDVRELSIRTPLAVWPMDNSTADQGGFGRTLNLINAPSFSTDHAIGTHSLLLNGSGQRANSAAFDIGNTTTLSAWVKIPSTSTGLQTILANGTWGYNTAGFRLFVYAAGQTSLGRIQLETGNGTLGAAAYTAVGTFQFDQWNHVAVTINRTAGTARIYYNRQDATAGQTVRTDFNTNAGMEIGSMAGGNVMVGRIDEVRVYGAIATAAQINALGAGSPNAAPVVTTVASTNPKQTTNSAVTFTATATDANVGEPLSYSFDFGDGSHSAWSGSTSASHTYAAPGRYVVTAFVDDGYTISQKTFVQIVYRPLTANPPTKSGQVAYDSTLNKVWIVNPDIDTVTRMDGSSRLRDFEIAVGTKPNSVAVRPGGAEVWVSCRESGNVYVLNASTGAVLQTILLGRAYQPMGIAFAPNGSAAFVACEGAAGLFKIDPATRAVTGSLDLAAEARAVAISADSTRVFVTRFLSPDTQGQVWEVDPSTMALAPITTTRPANPFALGIETTPDSASGGSGLPNYLLDAGISPDGKRLWIPAKKDNINRGTGPGHSGLPLTEDNTVRSILRQIDLAGGSEVTLARKDIDNQGMPSAVCFSPVGDLAFVTYITNNEVLVFDTTTGNQVAGIVVASAPSGLTIKPDGTRLYVHNFLSRTVTTLDITGLVNATSSAMIDLGQTTLIATEKLTATVLAGKKIFYNADDPRMSAEGYISCATCHLDGGSDGRTWDFTDRGEGFRQTITLLGRSGTGNGPVHWTGNFDEIQDFEIDIRNAFGGSGFITNGTPNPSLGASNAGRSADLDALAAYVSSLNAYPKSPYRNADGSNTAAAINGAQHFQDKGCATCHSGTNFTDSAVNLLHDVGTISTASGKRLGQTLTGFDTPTLRGVWQTGPYLHRGQAADLPSVFNTTNAPTGKGHDRFRELTATEQNELIEFLLELE</sequence>
<keyword evidence="2 6" id="KW-0479">Metal-binding</keyword>
<name>B4CUW8_9BACT</name>
<dbReference type="InterPro" id="IPR032812">
    <property type="entry name" value="SbsA_Ig"/>
</dbReference>
<accession>B4CUW8</accession>
<feature type="domain" description="Cytochrome c" evidence="9">
    <location>
        <begin position="1556"/>
        <end position="1678"/>
    </location>
</feature>
<dbReference type="GO" id="GO:0020037">
    <property type="term" value="F:heme binding"/>
    <property type="evidence" value="ECO:0007669"/>
    <property type="project" value="InterPro"/>
</dbReference>
<proteinExistence type="predicted"/>
<dbReference type="Pfam" id="PF18911">
    <property type="entry name" value="PKD_4"/>
    <property type="match status" value="1"/>
</dbReference>
<dbReference type="SMART" id="SM00089">
    <property type="entry name" value="PKD"/>
    <property type="match status" value="1"/>
</dbReference>
<keyword evidence="5" id="KW-1015">Disulfide bond</keyword>
<dbReference type="SUPFAM" id="SSF51004">
    <property type="entry name" value="C-terminal (heme d1) domain of cytochrome cd1-nitrite reductase"/>
    <property type="match status" value="2"/>
</dbReference>
<dbReference type="eggNOG" id="COG5276">
    <property type="taxonomic scope" value="Bacteria"/>
</dbReference>
<dbReference type="InterPro" id="IPR006558">
    <property type="entry name" value="LamG-like"/>
</dbReference>
<dbReference type="eggNOG" id="COG4733">
    <property type="taxonomic scope" value="Bacteria"/>
</dbReference>
<keyword evidence="3 7" id="KW-0732">Signal</keyword>
<dbReference type="InterPro" id="IPR015943">
    <property type="entry name" value="WD40/YVTN_repeat-like_dom_sf"/>
</dbReference>
<evidence type="ECO:0000313" key="10">
    <source>
        <dbReference type="EMBL" id="EDY22356.1"/>
    </source>
</evidence>
<evidence type="ECO:0000259" key="9">
    <source>
        <dbReference type="PROSITE" id="PS51007"/>
    </source>
</evidence>
<dbReference type="Pfam" id="PF13385">
    <property type="entry name" value="Laminin_G_3"/>
    <property type="match status" value="3"/>
</dbReference>
<dbReference type="eggNOG" id="COG3391">
    <property type="taxonomic scope" value="Bacteria"/>
</dbReference>
<dbReference type="EMBL" id="ABVL01000001">
    <property type="protein sequence ID" value="EDY22356.1"/>
    <property type="molecule type" value="Genomic_DNA"/>
</dbReference>
<dbReference type="SMART" id="SM00560">
    <property type="entry name" value="LamGL"/>
    <property type="match status" value="2"/>
</dbReference>
<dbReference type="InterPro" id="IPR036909">
    <property type="entry name" value="Cyt_c-like_dom_sf"/>
</dbReference>
<dbReference type="Proteomes" id="UP000005824">
    <property type="component" value="Unassembled WGS sequence"/>
</dbReference>
<dbReference type="Gene3D" id="2.60.120.200">
    <property type="match status" value="3"/>
</dbReference>
<dbReference type="InterPro" id="IPR011048">
    <property type="entry name" value="Haem_d1_sf"/>
</dbReference>
<evidence type="ECO:0000313" key="11">
    <source>
        <dbReference type="Proteomes" id="UP000005824"/>
    </source>
</evidence>
<comment type="caution">
    <text evidence="10">The sequence shown here is derived from an EMBL/GenBank/DDBJ whole genome shotgun (WGS) entry which is preliminary data.</text>
</comment>
<dbReference type="CDD" id="cd00146">
    <property type="entry name" value="PKD"/>
    <property type="match status" value="1"/>
</dbReference>
<keyword evidence="11" id="KW-1185">Reference proteome</keyword>
<dbReference type="InterPro" id="IPR051200">
    <property type="entry name" value="Host-pathogen_enzymatic-act"/>
</dbReference>
<dbReference type="InParanoid" id="B4CUW8"/>
<dbReference type="InterPro" id="IPR000601">
    <property type="entry name" value="PKD_dom"/>
</dbReference>